<reference evidence="2" key="1">
    <citation type="submission" date="2017-04" db="EMBL/GenBank/DDBJ databases">
        <authorList>
            <person name="Varghese N."/>
            <person name="Submissions S."/>
        </authorList>
    </citation>
    <scope>NUCLEOTIDE SEQUENCE [LARGE SCALE GENOMIC DNA]</scope>
    <source>
        <strain evidence="2">DSM 4125</strain>
    </source>
</reference>
<dbReference type="Proteomes" id="UP000193804">
    <property type="component" value="Unassembled WGS sequence"/>
</dbReference>
<dbReference type="AlphaFoldDB" id="A0A1X7L4J7"/>
<organism evidence="1 2">
    <name type="scientific">Marivirga sericea</name>
    <dbReference type="NCBI Taxonomy" id="1028"/>
    <lineage>
        <taxon>Bacteria</taxon>
        <taxon>Pseudomonadati</taxon>
        <taxon>Bacteroidota</taxon>
        <taxon>Cytophagia</taxon>
        <taxon>Cytophagales</taxon>
        <taxon>Marivirgaceae</taxon>
        <taxon>Marivirga</taxon>
    </lineage>
</organism>
<name>A0A1X7L4J7_9BACT</name>
<accession>A0A1X7L4J7</accession>
<keyword evidence="2" id="KW-1185">Reference proteome</keyword>
<gene>
    <name evidence="1" type="ORF">SAMN05661096_03431</name>
</gene>
<dbReference type="EMBL" id="FXAW01000008">
    <property type="protein sequence ID" value="SMG48172.1"/>
    <property type="molecule type" value="Genomic_DNA"/>
</dbReference>
<dbReference type="RefSeq" id="WP_085518567.1">
    <property type="nucleotide sequence ID" value="NZ_FXAW01000008.1"/>
</dbReference>
<evidence type="ECO:0000313" key="1">
    <source>
        <dbReference type="EMBL" id="SMG48172.1"/>
    </source>
</evidence>
<sequence>MKNFISIVFLLLFINASCTDKEVNPKELNSYALLRSTTSTTKEVVSLDEEEKSVTLRSKFVGTTTRVGNLLYVFDYWNLEVIDLNKMESIDFKEYTSIPDSVDQLRQIVATSDHLIVAFQNFSTAVISLVVLDINSLEQTQIINLDLETEFYSMASIGNRVFFSSPSGLYSIDVREETSATLVSDDFFGFPVFKVLDDDNLLMVTSDKLYELSASNDNITEIGTFSNGLFISDPQNSSVAFDNKNATVYHAISVPQPSPYSYYLSQYDISTQESTALVESTFSEELEVYADGLRSLIFDMQMNQIVLAGRTKVQVFNTDGSLSQEFDFSDRSVEVVTVF</sequence>
<evidence type="ECO:0000313" key="2">
    <source>
        <dbReference type="Proteomes" id="UP000193804"/>
    </source>
</evidence>
<proteinExistence type="predicted"/>
<protein>
    <submittedName>
        <fullName evidence="1">Uncharacterized protein</fullName>
    </submittedName>
</protein>
<dbReference type="SUPFAM" id="SSF63825">
    <property type="entry name" value="YWTD domain"/>
    <property type="match status" value="1"/>
</dbReference>